<dbReference type="GO" id="GO:0008168">
    <property type="term" value="F:methyltransferase activity"/>
    <property type="evidence" value="ECO:0007669"/>
    <property type="project" value="UniProtKB-KW"/>
</dbReference>
<evidence type="ECO:0000313" key="13">
    <source>
        <dbReference type="EMBL" id="MDT0407907.1"/>
    </source>
</evidence>
<evidence type="ECO:0000256" key="4">
    <source>
        <dbReference type="ARBA" id="ARBA00013346"/>
    </source>
</evidence>
<dbReference type="RefSeq" id="WP_010275771.1">
    <property type="nucleotide sequence ID" value="NZ_JAVRET010000003.1"/>
</dbReference>
<dbReference type="Proteomes" id="UP001183610">
    <property type="component" value="Unassembled WGS sequence"/>
</dbReference>
<gene>
    <name evidence="13" type="ORF">RM698_02435</name>
</gene>
<evidence type="ECO:0000256" key="7">
    <source>
        <dbReference type="ARBA" id="ARBA00022679"/>
    </source>
</evidence>
<evidence type="ECO:0000256" key="2">
    <source>
        <dbReference type="ARBA" id="ARBA00005369"/>
    </source>
</evidence>
<comment type="caution">
    <text evidence="13">The sequence shown here is derived from an EMBL/GenBank/DDBJ whole genome shotgun (WGS) entry which is preliminary data.</text>
</comment>
<evidence type="ECO:0000256" key="8">
    <source>
        <dbReference type="ARBA" id="ARBA00022691"/>
    </source>
</evidence>
<protein>
    <recommendedName>
        <fullName evidence="4">Protein-L-isoaspartate O-methyltransferase</fullName>
        <ecNumber evidence="3">2.1.1.77</ecNumber>
    </recommendedName>
    <alternativeName>
        <fullName evidence="11">L-isoaspartyl protein carboxyl methyltransferase</fullName>
    </alternativeName>
    <alternativeName>
        <fullName evidence="9">Protein L-isoaspartyl methyltransferase</fullName>
    </alternativeName>
    <alternativeName>
        <fullName evidence="10">Protein-beta-aspartate methyltransferase</fullName>
    </alternativeName>
</protein>
<keyword evidence="8" id="KW-0949">S-adenosyl-L-methionine</keyword>
<comment type="similarity">
    <text evidence="2">Belongs to the methyltransferase superfamily. L-isoaspartyl/D-aspartyl protein methyltransferase family.</text>
</comment>
<evidence type="ECO:0000256" key="3">
    <source>
        <dbReference type="ARBA" id="ARBA00011890"/>
    </source>
</evidence>
<evidence type="ECO:0000256" key="6">
    <source>
        <dbReference type="ARBA" id="ARBA00022603"/>
    </source>
</evidence>
<dbReference type="Pfam" id="PF01135">
    <property type="entry name" value="PCMT"/>
    <property type="match status" value="1"/>
</dbReference>
<dbReference type="InterPro" id="IPR029063">
    <property type="entry name" value="SAM-dependent_MTases_sf"/>
</dbReference>
<evidence type="ECO:0000256" key="10">
    <source>
        <dbReference type="ARBA" id="ARBA00031323"/>
    </source>
</evidence>
<evidence type="ECO:0000256" key="11">
    <source>
        <dbReference type="ARBA" id="ARBA00031350"/>
    </source>
</evidence>
<keyword evidence="6 13" id="KW-0489">Methyltransferase</keyword>
<dbReference type="GO" id="GO:0032259">
    <property type="term" value="P:methylation"/>
    <property type="evidence" value="ECO:0007669"/>
    <property type="project" value="UniProtKB-KW"/>
</dbReference>
<dbReference type="SUPFAM" id="SSF53335">
    <property type="entry name" value="S-adenosyl-L-methionine-dependent methyltransferases"/>
    <property type="match status" value="1"/>
</dbReference>
<reference evidence="14" key="1">
    <citation type="submission" date="2023-07" db="EMBL/GenBank/DDBJ databases">
        <title>30 novel species of actinomycetes from the DSMZ collection.</title>
        <authorList>
            <person name="Nouioui I."/>
        </authorList>
    </citation>
    <scope>NUCLEOTIDE SEQUENCE [LARGE SCALE GENOMIC DNA]</scope>
    <source>
        <strain evidence="14">DSM 41979</strain>
    </source>
</reference>
<dbReference type="PANTHER" id="PTHR11579:SF0">
    <property type="entry name" value="PROTEIN-L-ISOASPARTATE(D-ASPARTATE) O-METHYLTRANSFERASE"/>
    <property type="match status" value="1"/>
</dbReference>
<name>A0ABU2QTZ5_9ACTN</name>
<keyword evidence="14" id="KW-1185">Reference proteome</keyword>
<keyword evidence="5" id="KW-0963">Cytoplasm</keyword>
<dbReference type="EMBL" id="JAVRET010000003">
    <property type="protein sequence ID" value="MDT0407907.1"/>
    <property type="molecule type" value="Genomic_DNA"/>
</dbReference>
<accession>A0ABU2QTZ5</accession>
<evidence type="ECO:0000256" key="1">
    <source>
        <dbReference type="ARBA" id="ARBA00004496"/>
    </source>
</evidence>
<dbReference type="PANTHER" id="PTHR11579">
    <property type="entry name" value="PROTEIN-L-ISOASPARTATE O-METHYLTRANSFERASE"/>
    <property type="match status" value="1"/>
</dbReference>
<dbReference type="EC" id="2.1.1.77" evidence="3"/>
<dbReference type="Gene3D" id="3.40.50.150">
    <property type="entry name" value="Vaccinia Virus protein VP39"/>
    <property type="match status" value="1"/>
</dbReference>
<evidence type="ECO:0000256" key="9">
    <source>
        <dbReference type="ARBA" id="ARBA00030757"/>
    </source>
</evidence>
<sequence>MPDTPSGAQAALVELLDERGLLDPTWKKVWASVPRAPFIPDPAWRQDPDRCVLVTGAARWDLIASDRPVVTQLDDGTPDGPGTATSSNSMPSMVAAQLAHLGLKDGDGVLEIGTATGYVAALLSERLGDELVHSIEIDPVLAATAQHVLDVQGYHPYLHQGDAVDGWPAPDAAFDAVLFTCATRTVPAAVLDQARPGARIVGPLIRGIGEDTVMRLVKQPDGSAIGRLTGSSNYMPMRASRAARVPVDSSTGRHSDAGRPLEPFTEGGFTLYASARLPDVRMWHTAPDLSLWAWAPDGSALRASADGLWEYGPRDLWAELRIVYAEYHAAGAPLPDAYGATVRGGDLPQVWIGSPDRVVSPVVR</sequence>
<dbReference type="InterPro" id="IPR000682">
    <property type="entry name" value="PCMT"/>
</dbReference>
<evidence type="ECO:0000256" key="12">
    <source>
        <dbReference type="SAM" id="MobiDB-lite"/>
    </source>
</evidence>
<keyword evidence="7" id="KW-0808">Transferase</keyword>
<dbReference type="CDD" id="cd02440">
    <property type="entry name" value="AdoMet_MTases"/>
    <property type="match status" value="1"/>
</dbReference>
<organism evidence="13 14">
    <name type="scientific">Streptomyces evansiae</name>
    <dbReference type="NCBI Taxonomy" id="3075535"/>
    <lineage>
        <taxon>Bacteria</taxon>
        <taxon>Bacillati</taxon>
        <taxon>Actinomycetota</taxon>
        <taxon>Actinomycetes</taxon>
        <taxon>Kitasatosporales</taxon>
        <taxon>Streptomycetaceae</taxon>
        <taxon>Streptomyces</taxon>
    </lineage>
</organism>
<feature type="region of interest" description="Disordered" evidence="12">
    <location>
        <begin position="69"/>
        <end position="90"/>
    </location>
</feature>
<proteinExistence type="inferred from homology"/>
<evidence type="ECO:0000313" key="14">
    <source>
        <dbReference type="Proteomes" id="UP001183610"/>
    </source>
</evidence>
<comment type="subcellular location">
    <subcellularLocation>
        <location evidence="1">Cytoplasm</location>
    </subcellularLocation>
</comment>
<evidence type="ECO:0000256" key="5">
    <source>
        <dbReference type="ARBA" id="ARBA00022490"/>
    </source>
</evidence>